<proteinExistence type="predicted"/>
<evidence type="ECO:0000313" key="2">
    <source>
        <dbReference type="EMBL" id="CAF0967455.1"/>
    </source>
</evidence>
<evidence type="ECO:0000313" key="3">
    <source>
        <dbReference type="Proteomes" id="UP000663879"/>
    </source>
</evidence>
<dbReference type="OrthoDB" id="10021476at2759"/>
<accession>A0A814ECS2</accession>
<sequence length="420" mass="47996">MSNNNNNNYNNKTFQIKKRFLNRQQNNSQKRLSCEELESLKERFVDFIDSSLTDLPAPPPPDTRQLSRLSMSSESTNTNSSTSSSITKPEPPTRTVSIKNFDDTLSIKSIYSSCRGSILNQPQAVRSSRSVFSIYEEEDESLSIITNSSSSSSSSSSSNCSTSKSFNIKLKLERLNDFEIEKIESVYRSIGCMVNVSQCTCDLLSTTNDDIASSLNKCWKIKYNSIVVVLVFDTGYNPKRPKQLKLIFADRKTGFPLVDLPEIKINYFNLIKYPNLKEKCLTFKLNPSVICLIKFYDFFSCTEFFRFYSDIVKRNSDLIEVNNENLGVKQRVVNKKMDKSKRKSECISEFNLRECTIDNKRFSHFITITKHCISRPCAFQHVNSLKNDADHVKSLIESTSKLNGTNICDETISKRNSKLK</sequence>
<name>A0A814ECS2_9BILA</name>
<protein>
    <submittedName>
        <fullName evidence="2">Uncharacterized protein</fullName>
    </submittedName>
</protein>
<organism evidence="2 3">
    <name type="scientific">Brachionus calyciflorus</name>
    <dbReference type="NCBI Taxonomy" id="104777"/>
    <lineage>
        <taxon>Eukaryota</taxon>
        <taxon>Metazoa</taxon>
        <taxon>Spiralia</taxon>
        <taxon>Gnathifera</taxon>
        <taxon>Rotifera</taxon>
        <taxon>Eurotatoria</taxon>
        <taxon>Monogononta</taxon>
        <taxon>Pseudotrocha</taxon>
        <taxon>Ploima</taxon>
        <taxon>Brachionidae</taxon>
        <taxon>Brachionus</taxon>
    </lineage>
</organism>
<feature type="region of interest" description="Disordered" evidence="1">
    <location>
        <begin position="51"/>
        <end position="97"/>
    </location>
</feature>
<comment type="caution">
    <text evidence="2">The sequence shown here is derived from an EMBL/GenBank/DDBJ whole genome shotgun (WGS) entry which is preliminary data.</text>
</comment>
<keyword evidence="3" id="KW-1185">Reference proteome</keyword>
<dbReference type="AlphaFoldDB" id="A0A814ECS2"/>
<dbReference type="EMBL" id="CAJNOC010003094">
    <property type="protein sequence ID" value="CAF0967455.1"/>
    <property type="molecule type" value="Genomic_DNA"/>
</dbReference>
<gene>
    <name evidence="2" type="ORF">OXX778_LOCUS14739</name>
</gene>
<reference evidence="2" key="1">
    <citation type="submission" date="2021-02" db="EMBL/GenBank/DDBJ databases">
        <authorList>
            <person name="Nowell W R."/>
        </authorList>
    </citation>
    <scope>NUCLEOTIDE SEQUENCE</scope>
    <source>
        <strain evidence="2">Ploen Becks lab</strain>
    </source>
</reference>
<feature type="compositionally biased region" description="Low complexity" evidence="1">
    <location>
        <begin position="70"/>
        <end position="87"/>
    </location>
</feature>
<dbReference type="Proteomes" id="UP000663879">
    <property type="component" value="Unassembled WGS sequence"/>
</dbReference>
<evidence type="ECO:0000256" key="1">
    <source>
        <dbReference type="SAM" id="MobiDB-lite"/>
    </source>
</evidence>